<organism evidence="1 2">
    <name type="scientific">Streptomyces glomeratus</name>
    <dbReference type="NCBI Taxonomy" id="284452"/>
    <lineage>
        <taxon>Bacteria</taxon>
        <taxon>Bacillati</taxon>
        <taxon>Actinomycetota</taxon>
        <taxon>Actinomycetes</taxon>
        <taxon>Kitasatosporales</taxon>
        <taxon>Streptomycetaceae</taxon>
        <taxon>Streptomyces</taxon>
    </lineage>
</organism>
<comment type="caution">
    <text evidence="1">The sequence shown here is derived from an EMBL/GenBank/DDBJ whole genome shotgun (WGS) entry which is preliminary data.</text>
</comment>
<reference evidence="2" key="1">
    <citation type="journal article" date="2019" name="Int. J. Syst. Evol. Microbiol.">
        <title>The Global Catalogue of Microorganisms (GCM) 10K type strain sequencing project: providing services to taxonomists for standard genome sequencing and annotation.</title>
        <authorList>
            <consortium name="The Broad Institute Genomics Platform"/>
            <consortium name="The Broad Institute Genome Sequencing Center for Infectious Disease"/>
            <person name="Wu L."/>
            <person name="Ma J."/>
        </authorList>
    </citation>
    <scope>NUCLEOTIDE SEQUENCE [LARGE SCALE GENOMIC DNA]</scope>
    <source>
        <strain evidence="2">JCM 9091</strain>
    </source>
</reference>
<protein>
    <submittedName>
        <fullName evidence="1">Uncharacterized protein</fullName>
    </submittedName>
</protein>
<dbReference type="Proteomes" id="UP001501532">
    <property type="component" value="Unassembled WGS sequence"/>
</dbReference>
<gene>
    <name evidence="1" type="ORF">GCM10010448_60210</name>
</gene>
<dbReference type="EMBL" id="BAAAUF010000064">
    <property type="protein sequence ID" value="GAA3068953.1"/>
    <property type="molecule type" value="Genomic_DNA"/>
</dbReference>
<accession>A0ABP6LZQ0</accession>
<evidence type="ECO:0000313" key="1">
    <source>
        <dbReference type="EMBL" id="GAA3068953.1"/>
    </source>
</evidence>
<name>A0ABP6LZQ0_9ACTN</name>
<proteinExistence type="predicted"/>
<sequence length="84" mass="9268">MEMQTWRDSRSRADNATNPLREALAALGLPERVRRHLQPMLTHQGAPFVHVRMLSAEHVERIAEALRIAAEAPSLAAASSGTRS</sequence>
<dbReference type="RefSeq" id="WP_344416411.1">
    <property type="nucleotide sequence ID" value="NZ_BAAAUF010000064.1"/>
</dbReference>
<evidence type="ECO:0000313" key="2">
    <source>
        <dbReference type="Proteomes" id="UP001501532"/>
    </source>
</evidence>
<keyword evidence="2" id="KW-1185">Reference proteome</keyword>